<dbReference type="InterPro" id="IPR014917">
    <property type="entry name" value="DUF1800"/>
</dbReference>
<evidence type="ECO:0000313" key="1">
    <source>
        <dbReference type="EMBL" id="TDE08552.1"/>
    </source>
</evidence>
<dbReference type="Proteomes" id="UP000294850">
    <property type="component" value="Unassembled WGS sequence"/>
</dbReference>
<protein>
    <submittedName>
        <fullName evidence="1">DUF1800 domain-containing protein</fullName>
    </submittedName>
</protein>
<organism evidence="1 2">
    <name type="scientific">Dyadobacter psychrotolerans</name>
    <dbReference type="NCBI Taxonomy" id="2541721"/>
    <lineage>
        <taxon>Bacteria</taxon>
        <taxon>Pseudomonadati</taxon>
        <taxon>Bacteroidota</taxon>
        <taxon>Cytophagia</taxon>
        <taxon>Cytophagales</taxon>
        <taxon>Spirosomataceae</taxon>
        <taxon>Dyadobacter</taxon>
    </lineage>
</organism>
<dbReference type="RefSeq" id="WP_131962808.1">
    <property type="nucleotide sequence ID" value="NZ_SMFL01000025.1"/>
</dbReference>
<name>A0A4R5D547_9BACT</name>
<reference evidence="1 2" key="1">
    <citation type="submission" date="2019-03" db="EMBL/GenBank/DDBJ databases">
        <title>Dyadobacter AR-3-6 sp. nov., isolated from arctic soil.</title>
        <authorList>
            <person name="Chaudhary D.K."/>
        </authorList>
    </citation>
    <scope>NUCLEOTIDE SEQUENCE [LARGE SCALE GENOMIC DNA]</scope>
    <source>
        <strain evidence="1 2">AR-3-6</strain>
    </source>
</reference>
<proteinExistence type="predicted"/>
<gene>
    <name evidence="1" type="ORF">E0F88_32515</name>
</gene>
<dbReference type="AlphaFoldDB" id="A0A4R5D547"/>
<comment type="caution">
    <text evidence="1">The sequence shown here is derived from an EMBL/GenBank/DDBJ whole genome shotgun (WGS) entry which is preliminary data.</text>
</comment>
<dbReference type="OrthoDB" id="9772295at2"/>
<evidence type="ECO:0000313" key="2">
    <source>
        <dbReference type="Proteomes" id="UP000294850"/>
    </source>
</evidence>
<accession>A0A4R5D547</accession>
<keyword evidence="2" id="KW-1185">Reference proteome</keyword>
<sequence>MAYLNKNTAPLTAKTAAHLLRRATFGPTQQEIQDFVGLTPTQAVQKLIANVSVTLDSSQPIDLDAASPGFGNTYIGLPFNLSREFDLSIYVSYWWVGLMTEQNGKPSLLEKLTAFWQNHWVVVQTEIGDYRMIYQYLQLLRHSCLGNFRTLAIEMTKNAGMLLYQNGNTNEKEHPNENYARELQELFVVGQKDFYGNLNYTEQDVKEAARVLTGWEVVNHRVVNSISVDAKFTPTRHDTESKTFSAKYLSKSIAGRSGSSAGLDELTDLINILLEHPETPKFLCRKLYRWYVNPNVTEEIENNVIIPLAQIFAGSQNNYAIQPILEILLTSDIFYDQANIGAITKAPADLLVGTVRFFNQPVPNIKTDSAAFKELIEWMKRGIRIMQQDILDHPSVFGYPPYYQIGYSKNWINGATLYQRGEYTDSFVWPWKQIKPGYKLGIDILAWVKSLQPNFSDVAGTPAITCVDVLNGLTKNLFAVDLFQSQRDFLIDTIMMQGISRNSWIIEWNGYRSNPSNENNTNACRYRCQVLMEYMLRMAEYHIF</sequence>
<dbReference type="EMBL" id="SMFL01000025">
    <property type="protein sequence ID" value="TDE08552.1"/>
    <property type="molecule type" value="Genomic_DNA"/>
</dbReference>
<dbReference type="Pfam" id="PF08811">
    <property type="entry name" value="DUF1800"/>
    <property type="match status" value="1"/>
</dbReference>